<dbReference type="Proteomes" id="UP001652740">
    <property type="component" value="Unplaced"/>
</dbReference>
<keyword evidence="5 7" id="KW-1133">Transmembrane helix</keyword>
<evidence type="ECO:0000313" key="10">
    <source>
        <dbReference type="RefSeq" id="XP_026756623.3"/>
    </source>
</evidence>
<feature type="transmembrane region" description="Helical" evidence="7">
    <location>
        <begin position="162"/>
        <end position="185"/>
    </location>
</feature>
<evidence type="ECO:0000256" key="5">
    <source>
        <dbReference type="ARBA" id="ARBA00022989"/>
    </source>
</evidence>
<evidence type="ECO:0000256" key="6">
    <source>
        <dbReference type="ARBA" id="ARBA00023136"/>
    </source>
</evidence>
<feature type="transmembrane region" description="Helical" evidence="7">
    <location>
        <begin position="297"/>
        <end position="318"/>
    </location>
</feature>
<evidence type="ECO:0000256" key="3">
    <source>
        <dbReference type="ARBA" id="ARBA00022448"/>
    </source>
</evidence>
<keyword evidence="4 7" id="KW-0812">Transmembrane</keyword>
<dbReference type="InterPro" id="IPR036259">
    <property type="entry name" value="MFS_trans_sf"/>
</dbReference>
<accession>A0A6J1WVN8</accession>
<dbReference type="PROSITE" id="PS50850">
    <property type="entry name" value="MFS"/>
    <property type="match status" value="1"/>
</dbReference>
<feature type="transmembrane region" description="Helical" evidence="7">
    <location>
        <begin position="380"/>
        <end position="402"/>
    </location>
</feature>
<feature type="transmembrane region" description="Helical" evidence="7">
    <location>
        <begin position="409"/>
        <end position="427"/>
    </location>
</feature>
<proteinExistence type="inferred from homology"/>
<organism evidence="9 10">
    <name type="scientific">Galleria mellonella</name>
    <name type="common">Greater wax moth</name>
    <dbReference type="NCBI Taxonomy" id="7137"/>
    <lineage>
        <taxon>Eukaryota</taxon>
        <taxon>Metazoa</taxon>
        <taxon>Ecdysozoa</taxon>
        <taxon>Arthropoda</taxon>
        <taxon>Hexapoda</taxon>
        <taxon>Insecta</taxon>
        <taxon>Pterygota</taxon>
        <taxon>Neoptera</taxon>
        <taxon>Endopterygota</taxon>
        <taxon>Lepidoptera</taxon>
        <taxon>Glossata</taxon>
        <taxon>Ditrysia</taxon>
        <taxon>Pyraloidea</taxon>
        <taxon>Pyralidae</taxon>
        <taxon>Galleriinae</taxon>
        <taxon>Galleria</taxon>
    </lineage>
</organism>
<feature type="domain" description="Major facilitator superfamily (MFS) profile" evidence="8">
    <location>
        <begin position="37"/>
        <end position="520"/>
    </location>
</feature>
<feature type="transmembrane region" description="Helical" evidence="7">
    <location>
        <begin position="470"/>
        <end position="490"/>
    </location>
</feature>
<gene>
    <name evidence="10" type="primary">LOC113516406</name>
</gene>
<dbReference type="GO" id="GO:0022857">
    <property type="term" value="F:transmembrane transporter activity"/>
    <property type="evidence" value="ECO:0007669"/>
    <property type="project" value="InterPro"/>
</dbReference>
<evidence type="ECO:0000259" key="8">
    <source>
        <dbReference type="PROSITE" id="PS50850"/>
    </source>
</evidence>
<dbReference type="InterPro" id="IPR005828">
    <property type="entry name" value="MFS_sugar_transport-like"/>
</dbReference>
<comment type="similarity">
    <text evidence="2">Belongs to the major facilitator superfamily.</text>
</comment>
<evidence type="ECO:0000313" key="9">
    <source>
        <dbReference type="Proteomes" id="UP001652740"/>
    </source>
</evidence>
<keyword evidence="6 7" id="KW-0472">Membrane</keyword>
<dbReference type="AlphaFoldDB" id="A0A6J1WVN8"/>
<reference evidence="10" key="1">
    <citation type="submission" date="2025-08" db="UniProtKB">
        <authorList>
            <consortium name="RefSeq"/>
        </authorList>
    </citation>
    <scope>IDENTIFICATION</scope>
    <source>
        <tissue evidence="10">Whole larvae</tissue>
    </source>
</reference>
<dbReference type="Gene3D" id="1.20.1250.20">
    <property type="entry name" value="MFS general substrate transporter like domains"/>
    <property type="match status" value="1"/>
</dbReference>
<feature type="transmembrane region" description="Helical" evidence="7">
    <location>
        <begin position="433"/>
        <end position="450"/>
    </location>
</feature>
<dbReference type="KEGG" id="gmw:113516406"/>
<feature type="transmembrane region" description="Helical" evidence="7">
    <location>
        <begin position="36"/>
        <end position="59"/>
    </location>
</feature>
<feature type="transmembrane region" description="Helical" evidence="7">
    <location>
        <begin position="79"/>
        <end position="96"/>
    </location>
</feature>
<keyword evidence="9" id="KW-1185">Reference proteome</keyword>
<dbReference type="InterPro" id="IPR011701">
    <property type="entry name" value="MFS"/>
</dbReference>
<name>A0A6J1WVN8_GALME</name>
<evidence type="ECO:0000256" key="1">
    <source>
        <dbReference type="ARBA" id="ARBA00004141"/>
    </source>
</evidence>
<dbReference type="InterPro" id="IPR020846">
    <property type="entry name" value="MFS_dom"/>
</dbReference>
<dbReference type="GO" id="GO:0016020">
    <property type="term" value="C:membrane"/>
    <property type="evidence" value="ECO:0007669"/>
    <property type="project" value="UniProtKB-SubCell"/>
</dbReference>
<feature type="transmembrane region" description="Helical" evidence="7">
    <location>
        <begin position="103"/>
        <end position="119"/>
    </location>
</feature>
<dbReference type="Pfam" id="PF07690">
    <property type="entry name" value="MFS_1"/>
    <property type="match status" value="1"/>
</dbReference>
<evidence type="ECO:0000256" key="7">
    <source>
        <dbReference type="SAM" id="Phobius"/>
    </source>
</evidence>
<feature type="transmembrane region" description="Helical" evidence="7">
    <location>
        <begin position="205"/>
        <end position="224"/>
    </location>
</feature>
<dbReference type="Pfam" id="PF00083">
    <property type="entry name" value="Sugar_tr"/>
    <property type="match status" value="1"/>
</dbReference>
<dbReference type="PANTHER" id="PTHR23511">
    <property type="entry name" value="SYNAPTIC VESICLE GLYCOPROTEIN 2"/>
    <property type="match status" value="1"/>
</dbReference>
<dbReference type="GeneID" id="113516406"/>
<dbReference type="SUPFAM" id="SSF103473">
    <property type="entry name" value="MFS general substrate transporter"/>
    <property type="match status" value="1"/>
</dbReference>
<comment type="subcellular location">
    <subcellularLocation>
        <location evidence="1">Membrane</location>
        <topology evidence="1">Multi-pass membrane protein</topology>
    </subcellularLocation>
</comment>
<dbReference type="InParanoid" id="A0A6J1WVN8"/>
<evidence type="ECO:0000256" key="4">
    <source>
        <dbReference type="ARBA" id="ARBA00022692"/>
    </source>
</evidence>
<feature type="transmembrane region" description="Helical" evidence="7">
    <location>
        <begin position="125"/>
        <end position="150"/>
    </location>
</feature>
<protein>
    <submittedName>
        <fullName evidence="10">Synaptic vesicle glycoprotein 2B-like</fullName>
    </submittedName>
</protein>
<feature type="transmembrane region" description="Helical" evidence="7">
    <location>
        <begin position="496"/>
        <end position="515"/>
    </location>
</feature>
<keyword evidence="3" id="KW-0813">Transport</keyword>
<dbReference type="RefSeq" id="XP_026756623.3">
    <property type="nucleotide sequence ID" value="XM_026900822.3"/>
</dbReference>
<evidence type="ECO:0000256" key="2">
    <source>
        <dbReference type="ARBA" id="ARBA00008335"/>
    </source>
</evidence>
<sequence>MADIGKNSEDASTKKRDPMEIIEEALVLCKFGKFHLLLLFASMTGVFASTTATTTSSYILPSAECDLHMTIMQKGLLNAIPFVGQVGAALFTGFLTDAFGRRIFLVSGYFGMFVCSILEGTSQSYLVLLLVKLIEGIFLSISFSATSVMISEYTHKNVRDRVMMCYAGFMSISLIVMALMSWAILPQPWDFVLLEDRFVFHSWNIYFFICSIWSLLAGISYYWLPESPKFLLSHGRENEALEILQKIYSINNGVPKESFPILSLNSKGEYIPTVTHSFKKQIVNGLIEVKNLFRKPLLMRLILFCVMTFVCLLAYTALRLWYPQLSTIVENYQKIHNETEQFCTMLNEYTTELARKVSQININVSEPQECIPQVSGAETYINGIILGVVSLSCIATSGYLVAFFGQKPLMIVLLILSATCSGCLYWTYSSIQIAILVSATCGFMQTALSLQQSILVRVFPTTLRGLTTSIILMVGRSGSLLGNVLFPVFLEIGCMAPFLVLSVITLCVAGLVCFLPNPQKENEAGDK</sequence>
<dbReference type="PANTHER" id="PTHR23511:SF36">
    <property type="entry name" value="EG:BACR7A4.13 PROTEIN-RELATED"/>
    <property type="match status" value="1"/>
</dbReference>